<evidence type="ECO:0000313" key="1">
    <source>
        <dbReference type="EMBL" id="EWS72604.1"/>
    </source>
</evidence>
<protein>
    <submittedName>
        <fullName evidence="1">Uncharacterized protein</fullName>
    </submittedName>
</protein>
<dbReference type="AlphaFoldDB" id="W7XHK9"/>
<sequence>MVLCQKQDVYECFQICKAPHDDCVIGKTKLQSGILCLPQLQLCLNHCSHPEQRSDLNISKECKNLCKNDFFVCNIQCKDQQCDKQCVEGLKHCMNYECS</sequence>
<organism evidence="1 2">
    <name type="scientific">Tetrahymena thermophila (strain SB210)</name>
    <dbReference type="NCBI Taxonomy" id="312017"/>
    <lineage>
        <taxon>Eukaryota</taxon>
        <taxon>Sar</taxon>
        <taxon>Alveolata</taxon>
        <taxon>Ciliophora</taxon>
        <taxon>Intramacronucleata</taxon>
        <taxon>Oligohymenophorea</taxon>
        <taxon>Hymenostomatida</taxon>
        <taxon>Tetrahymenina</taxon>
        <taxon>Tetrahymenidae</taxon>
        <taxon>Tetrahymena</taxon>
    </lineage>
</organism>
<dbReference type="KEGG" id="tet:TTHERM_000433879"/>
<dbReference type="InParanoid" id="W7XHK9"/>
<accession>W7XHK9</accession>
<proteinExistence type="predicted"/>
<dbReference type="Proteomes" id="UP000009168">
    <property type="component" value="Unassembled WGS sequence"/>
</dbReference>
<name>W7XHK9_TETTS</name>
<dbReference type="EMBL" id="GG662532">
    <property type="protein sequence ID" value="EWS72604.1"/>
    <property type="molecule type" value="Genomic_DNA"/>
</dbReference>
<dbReference type="GeneID" id="24438938"/>
<dbReference type="RefSeq" id="XP_012654887.1">
    <property type="nucleotide sequence ID" value="XM_012799433.1"/>
</dbReference>
<reference evidence="2" key="1">
    <citation type="journal article" date="2006" name="PLoS Biol.">
        <title>Macronuclear genome sequence of the ciliate Tetrahymena thermophila, a model eukaryote.</title>
        <authorList>
            <person name="Eisen J.A."/>
            <person name="Coyne R.S."/>
            <person name="Wu M."/>
            <person name="Wu D."/>
            <person name="Thiagarajan M."/>
            <person name="Wortman J.R."/>
            <person name="Badger J.H."/>
            <person name="Ren Q."/>
            <person name="Amedeo P."/>
            <person name="Jones K.M."/>
            <person name="Tallon L.J."/>
            <person name="Delcher A.L."/>
            <person name="Salzberg S.L."/>
            <person name="Silva J.C."/>
            <person name="Haas B.J."/>
            <person name="Majoros W.H."/>
            <person name="Farzad M."/>
            <person name="Carlton J.M."/>
            <person name="Smith R.K. Jr."/>
            <person name="Garg J."/>
            <person name="Pearlman R.E."/>
            <person name="Karrer K.M."/>
            <person name="Sun L."/>
            <person name="Manning G."/>
            <person name="Elde N.C."/>
            <person name="Turkewitz A.P."/>
            <person name="Asai D.J."/>
            <person name="Wilkes D.E."/>
            <person name="Wang Y."/>
            <person name="Cai H."/>
            <person name="Collins K."/>
            <person name="Stewart B.A."/>
            <person name="Lee S.R."/>
            <person name="Wilamowska K."/>
            <person name="Weinberg Z."/>
            <person name="Ruzzo W.L."/>
            <person name="Wloga D."/>
            <person name="Gaertig J."/>
            <person name="Frankel J."/>
            <person name="Tsao C.-C."/>
            <person name="Gorovsky M.A."/>
            <person name="Keeling P.J."/>
            <person name="Waller R.F."/>
            <person name="Patron N.J."/>
            <person name="Cherry J.M."/>
            <person name="Stover N.A."/>
            <person name="Krieger C.J."/>
            <person name="del Toro C."/>
            <person name="Ryder H.F."/>
            <person name="Williamson S.C."/>
            <person name="Barbeau R.A."/>
            <person name="Hamilton E.P."/>
            <person name="Orias E."/>
        </authorList>
    </citation>
    <scope>NUCLEOTIDE SEQUENCE [LARGE SCALE GENOMIC DNA]</scope>
    <source>
        <strain evidence="2">SB210</strain>
    </source>
</reference>
<keyword evidence="2" id="KW-1185">Reference proteome</keyword>
<evidence type="ECO:0000313" key="2">
    <source>
        <dbReference type="Proteomes" id="UP000009168"/>
    </source>
</evidence>
<gene>
    <name evidence="1" type="ORF">TTHERM_000433879</name>
</gene>